<evidence type="ECO:0000313" key="2">
    <source>
        <dbReference type="Proteomes" id="UP001500418"/>
    </source>
</evidence>
<keyword evidence="2" id="KW-1185">Reference proteome</keyword>
<name>A0ABN1RK08_9ACTN</name>
<comment type="caution">
    <text evidence="1">The sequence shown here is derived from an EMBL/GenBank/DDBJ whole genome shotgun (WGS) entry which is preliminary data.</text>
</comment>
<dbReference type="Proteomes" id="UP001500418">
    <property type="component" value="Unassembled WGS sequence"/>
</dbReference>
<gene>
    <name evidence="1" type="ORF">GCM10009575_090250</name>
</gene>
<dbReference type="EMBL" id="BAAAID010000111">
    <property type="protein sequence ID" value="GAA0958537.1"/>
    <property type="molecule type" value="Genomic_DNA"/>
</dbReference>
<reference evidence="1 2" key="1">
    <citation type="journal article" date="2019" name="Int. J. Syst. Evol. Microbiol.">
        <title>The Global Catalogue of Microorganisms (GCM) 10K type strain sequencing project: providing services to taxonomists for standard genome sequencing and annotation.</title>
        <authorList>
            <consortium name="The Broad Institute Genomics Platform"/>
            <consortium name="The Broad Institute Genome Sequencing Center for Infectious Disease"/>
            <person name="Wu L."/>
            <person name="Ma J."/>
        </authorList>
    </citation>
    <scope>NUCLEOTIDE SEQUENCE [LARGE SCALE GENOMIC DNA]</scope>
    <source>
        <strain evidence="1 2">JCM 11444</strain>
    </source>
</reference>
<accession>A0ABN1RK08</accession>
<sequence length="156" mass="16384">MTVTAERPLSTATDPRALLSAALLDRLATRIVKDHDVALPLAERIVVQTAAFLAACANTTGRPLTPSTAVDIGWHAFILHTCDYADFCQRVAGHFIHHVPTNPAEGEHGTAAAARQRTLDAIAAAGYAVDADLWPEAADCSQCHAGCSDSPNSGKS</sequence>
<evidence type="ECO:0000313" key="1">
    <source>
        <dbReference type="EMBL" id="GAA0958537.1"/>
    </source>
</evidence>
<organism evidence="1 2">
    <name type="scientific">Streptomyces rhizosphaericus</name>
    <dbReference type="NCBI Taxonomy" id="114699"/>
    <lineage>
        <taxon>Bacteria</taxon>
        <taxon>Bacillati</taxon>
        <taxon>Actinomycetota</taxon>
        <taxon>Actinomycetes</taxon>
        <taxon>Kitasatosporales</taxon>
        <taxon>Streptomycetaceae</taxon>
        <taxon>Streptomyces</taxon>
        <taxon>Streptomyces violaceusniger group</taxon>
    </lineage>
</organism>
<protein>
    <submittedName>
        <fullName evidence="1">Uncharacterized protein</fullName>
    </submittedName>
</protein>
<proteinExistence type="predicted"/>